<name>A0AAD7B5U2_9AGAR</name>
<keyword evidence="2" id="KW-1185">Reference proteome</keyword>
<accession>A0AAD7B5U2</accession>
<evidence type="ECO:0000313" key="2">
    <source>
        <dbReference type="Proteomes" id="UP001221142"/>
    </source>
</evidence>
<comment type="caution">
    <text evidence="1">The sequence shown here is derived from an EMBL/GenBank/DDBJ whole genome shotgun (WGS) entry which is preliminary data.</text>
</comment>
<sequence length="202" mass="22497">MTSSRTELTGSWIHWSPAQSRILQSRYSNQPRVKSAEVESVAKWADAGMERVRNEVRRRRERQSTYRQERTTGMAAADNLKGLVAESINTNPNISVSRHLAKGNPLKICKKTFGRQGCCDGQSYFLVLHSSPNSTAVMPTNHRPNAPPASRVLVLTGQIETVLGMHPRVEATHQPKLTLIAARSSHSHAQRNRELLQIQAGV</sequence>
<protein>
    <submittedName>
        <fullName evidence="1">Uncharacterized protein</fullName>
    </submittedName>
</protein>
<dbReference type="EMBL" id="JARKIF010000032">
    <property type="protein sequence ID" value="KAJ7611634.1"/>
    <property type="molecule type" value="Genomic_DNA"/>
</dbReference>
<organism evidence="1 2">
    <name type="scientific">Roridomyces roridus</name>
    <dbReference type="NCBI Taxonomy" id="1738132"/>
    <lineage>
        <taxon>Eukaryota</taxon>
        <taxon>Fungi</taxon>
        <taxon>Dikarya</taxon>
        <taxon>Basidiomycota</taxon>
        <taxon>Agaricomycotina</taxon>
        <taxon>Agaricomycetes</taxon>
        <taxon>Agaricomycetidae</taxon>
        <taxon>Agaricales</taxon>
        <taxon>Marasmiineae</taxon>
        <taxon>Mycenaceae</taxon>
        <taxon>Roridomyces</taxon>
    </lineage>
</organism>
<dbReference type="AlphaFoldDB" id="A0AAD7B5U2"/>
<gene>
    <name evidence="1" type="ORF">FB45DRAFT_313027</name>
</gene>
<reference evidence="1" key="1">
    <citation type="submission" date="2023-03" db="EMBL/GenBank/DDBJ databases">
        <title>Massive genome expansion in bonnet fungi (Mycena s.s.) driven by repeated elements and novel gene families across ecological guilds.</title>
        <authorList>
            <consortium name="Lawrence Berkeley National Laboratory"/>
            <person name="Harder C.B."/>
            <person name="Miyauchi S."/>
            <person name="Viragh M."/>
            <person name="Kuo A."/>
            <person name="Thoen E."/>
            <person name="Andreopoulos B."/>
            <person name="Lu D."/>
            <person name="Skrede I."/>
            <person name="Drula E."/>
            <person name="Henrissat B."/>
            <person name="Morin E."/>
            <person name="Kohler A."/>
            <person name="Barry K."/>
            <person name="LaButti K."/>
            <person name="Morin E."/>
            <person name="Salamov A."/>
            <person name="Lipzen A."/>
            <person name="Mereny Z."/>
            <person name="Hegedus B."/>
            <person name="Baldrian P."/>
            <person name="Stursova M."/>
            <person name="Weitz H."/>
            <person name="Taylor A."/>
            <person name="Grigoriev I.V."/>
            <person name="Nagy L.G."/>
            <person name="Martin F."/>
            <person name="Kauserud H."/>
        </authorList>
    </citation>
    <scope>NUCLEOTIDE SEQUENCE</scope>
    <source>
        <strain evidence="1">9284</strain>
    </source>
</reference>
<proteinExistence type="predicted"/>
<dbReference type="Proteomes" id="UP001221142">
    <property type="component" value="Unassembled WGS sequence"/>
</dbReference>
<evidence type="ECO:0000313" key="1">
    <source>
        <dbReference type="EMBL" id="KAJ7611634.1"/>
    </source>
</evidence>